<reference evidence="1" key="1">
    <citation type="submission" date="2022-10" db="EMBL/GenBank/DDBJ databases">
        <title>Genome Sequence of Xylaria curta.</title>
        <authorList>
            <person name="Buettner E."/>
        </authorList>
    </citation>
    <scope>NUCLEOTIDE SEQUENCE</scope>
    <source>
        <strain evidence="1">Babe10</strain>
    </source>
</reference>
<accession>A0ACC1PJ26</accession>
<gene>
    <name evidence="1" type="ORF">NUW58_g2051</name>
</gene>
<keyword evidence="2" id="KW-1185">Reference proteome</keyword>
<dbReference type="EMBL" id="JAPDGR010000248">
    <property type="protein sequence ID" value="KAJ2992787.1"/>
    <property type="molecule type" value="Genomic_DNA"/>
</dbReference>
<organism evidence="1 2">
    <name type="scientific">Xylaria curta</name>
    <dbReference type="NCBI Taxonomy" id="42375"/>
    <lineage>
        <taxon>Eukaryota</taxon>
        <taxon>Fungi</taxon>
        <taxon>Dikarya</taxon>
        <taxon>Ascomycota</taxon>
        <taxon>Pezizomycotina</taxon>
        <taxon>Sordariomycetes</taxon>
        <taxon>Xylariomycetidae</taxon>
        <taxon>Xylariales</taxon>
        <taxon>Xylariaceae</taxon>
        <taxon>Xylaria</taxon>
    </lineage>
</organism>
<comment type="caution">
    <text evidence="1">The sequence shown here is derived from an EMBL/GenBank/DDBJ whole genome shotgun (WGS) entry which is preliminary data.</text>
</comment>
<dbReference type="Proteomes" id="UP001143856">
    <property type="component" value="Unassembled WGS sequence"/>
</dbReference>
<proteinExistence type="predicted"/>
<sequence length="178" mass="19516">MSLLNIDLRERYPLLLLIDKVSERWSKLASFITEGSYRPADVPKYRFRAVEARHCQPREGDAATGIKAQDTRLSLCVGTTKSWFEQDDWEAAALSSRLLGGSLSQCAYQMGGCADLSEIANHEAQGKPRETLAIELDPKLPLSAAGWVDAILVPEGVRPLDSHLGFSIIDMRGSLGTA</sequence>
<evidence type="ECO:0000313" key="2">
    <source>
        <dbReference type="Proteomes" id="UP001143856"/>
    </source>
</evidence>
<evidence type="ECO:0000313" key="1">
    <source>
        <dbReference type="EMBL" id="KAJ2992787.1"/>
    </source>
</evidence>
<protein>
    <submittedName>
        <fullName evidence="1">Uncharacterized protein</fullName>
    </submittedName>
</protein>
<name>A0ACC1PJ26_9PEZI</name>